<dbReference type="EMBL" id="BNJQ01000003">
    <property type="protein sequence ID" value="GHP02677.1"/>
    <property type="molecule type" value="Genomic_DNA"/>
</dbReference>
<name>A0A830HC61_9CHLO</name>
<protein>
    <recommendedName>
        <fullName evidence="1">VOC domain-containing protein</fullName>
    </recommendedName>
</protein>
<dbReference type="Proteomes" id="UP000660262">
    <property type="component" value="Unassembled WGS sequence"/>
</dbReference>
<dbReference type="InterPro" id="IPR029068">
    <property type="entry name" value="Glyas_Bleomycin-R_OHBP_Dase"/>
</dbReference>
<dbReference type="SUPFAM" id="SSF54593">
    <property type="entry name" value="Glyoxalase/Bleomycin resistance protein/Dihydroxybiphenyl dioxygenase"/>
    <property type="match status" value="1"/>
</dbReference>
<dbReference type="PANTHER" id="PTHR33993">
    <property type="entry name" value="GLYOXALASE-RELATED"/>
    <property type="match status" value="1"/>
</dbReference>
<dbReference type="PROSITE" id="PS51819">
    <property type="entry name" value="VOC"/>
    <property type="match status" value="1"/>
</dbReference>
<dbReference type="Pfam" id="PF00903">
    <property type="entry name" value="Glyoxalase"/>
    <property type="match status" value="1"/>
</dbReference>
<feature type="domain" description="VOC" evidence="1">
    <location>
        <begin position="4"/>
        <end position="116"/>
    </location>
</feature>
<evidence type="ECO:0000313" key="2">
    <source>
        <dbReference type="EMBL" id="GHP02677.1"/>
    </source>
</evidence>
<sequence length="126" mass="13462">MSARWRFLMLLTRNVPKSAEFYRGGLGLTVTSLTETWAEIQVPGGTKLVLKQTDAEAMASTGYSPLITLDVDDLDDVVPNALQHGATLDGPIRHEPSGKAAALRSPCGHMIGLFETPTQQGAGAQK</sequence>
<dbReference type="Gene3D" id="3.10.180.10">
    <property type="entry name" value="2,3-Dihydroxybiphenyl 1,2-Dioxygenase, domain 1"/>
    <property type="match status" value="1"/>
</dbReference>
<organism evidence="2 3">
    <name type="scientific">Pycnococcus provasolii</name>
    <dbReference type="NCBI Taxonomy" id="41880"/>
    <lineage>
        <taxon>Eukaryota</taxon>
        <taxon>Viridiplantae</taxon>
        <taxon>Chlorophyta</taxon>
        <taxon>Pseudoscourfieldiophyceae</taxon>
        <taxon>Pseudoscourfieldiales</taxon>
        <taxon>Pycnococcaceae</taxon>
        <taxon>Pycnococcus</taxon>
    </lineage>
</organism>
<evidence type="ECO:0000259" key="1">
    <source>
        <dbReference type="PROSITE" id="PS51819"/>
    </source>
</evidence>
<comment type="caution">
    <text evidence="2">The sequence shown here is derived from an EMBL/GenBank/DDBJ whole genome shotgun (WGS) entry which is preliminary data.</text>
</comment>
<dbReference type="PANTHER" id="PTHR33993:SF14">
    <property type="entry name" value="GB|AAF24581.1"/>
    <property type="match status" value="1"/>
</dbReference>
<dbReference type="InterPro" id="IPR004360">
    <property type="entry name" value="Glyas_Fos-R_dOase_dom"/>
</dbReference>
<keyword evidence="3" id="KW-1185">Reference proteome</keyword>
<dbReference type="InterPro" id="IPR037523">
    <property type="entry name" value="VOC_core"/>
</dbReference>
<dbReference type="InterPro" id="IPR052164">
    <property type="entry name" value="Anthracycline_SecMetBiosynth"/>
</dbReference>
<accession>A0A830HC61</accession>
<reference evidence="2" key="1">
    <citation type="submission" date="2020-10" db="EMBL/GenBank/DDBJ databases">
        <title>Unveiling of a novel bifunctional photoreceptor, Dualchrome1, isolated from a cosmopolitan green alga.</title>
        <authorList>
            <person name="Suzuki S."/>
            <person name="Kawachi M."/>
        </authorList>
    </citation>
    <scope>NUCLEOTIDE SEQUENCE</scope>
    <source>
        <strain evidence="2">NIES 2893</strain>
    </source>
</reference>
<evidence type="ECO:0000313" key="3">
    <source>
        <dbReference type="Proteomes" id="UP000660262"/>
    </source>
</evidence>
<dbReference type="AlphaFoldDB" id="A0A830HC61"/>
<dbReference type="OrthoDB" id="10267381at2759"/>
<gene>
    <name evidence="2" type="ORF">PPROV_000143200</name>
</gene>
<proteinExistence type="predicted"/>